<proteinExistence type="predicted"/>
<comment type="caution">
    <text evidence="3">The sequence shown here is derived from an EMBL/GenBank/DDBJ whole genome shotgun (WGS) entry which is preliminary data.</text>
</comment>
<organism evidence="3 4">
    <name type="scientific">Candidatus Colwellbacteria bacterium RIFCSPLOWO2_02_FULL_44_20b</name>
    <dbReference type="NCBI Taxonomy" id="1797691"/>
    <lineage>
        <taxon>Bacteria</taxon>
        <taxon>Candidatus Colwelliibacteriota</taxon>
    </lineage>
</organism>
<keyword evidence="1" id="KW-0732">Signal</keyword>
<dbReference type="GO" id="GO:0004222">
    <property type="term" value="F:metalloendopeptidase activity"/>
    <property type="evidence" value="ECO:0007669"/>
    <property type="project" value="TreeGrafter"/>
</dbReference>
<dbReference type="SUPFAM" id="SSF51261">
    <property type="entry name" value="Duplicated hybrid motif"/>
    <property type="match status" value="1"/>
</dbReference>
<reference evidence="3 4" key="1">
    <citation type="journal article" date="2016" name="Nat. Commun.">
        <title>Thousands of microbial genomes shed light on interconnected biogeochemical processes in an aquifer system.</title>
        <authorList>
            <person name="Anantharaman K."/>
            <person name="Brown C.T."/>
            <person name="Hug L.A."/>
            <person name="Sharon I."/>
            <person name="Castelle C.J."/>
            <person name="Probst A.J."/>
            <person name="Thomas B.C."/>
            <person name="Singh A."/>
            <person name="Wilkins M.J."/>
            <person name="Karaoz U."/>
            <person name="Brodie E.L."/>
            <person name="Williams K.H."/>
            <person name="Hubbard S.S."/>
            <person name="Banfield J.F."/>
        </authorList>
    </citation>
    <scope>NUCLEOTIDE SEQUENCE [LARGE SCALE GENOMIC DNA]</scope>
</reference>
<evidence type="ECO:0000256" key="1">
    <source>
        <dbReference type="SAM" id="SignalP"/>
    </source>
</evidence>
<dbReference type="AlphaFoldDB" id="A0A1G1ZA69"/>
<dbReference type="InterPro" id="IPR011055">
    <property type="entry name" value="Dup_hybrid_motif"/>
</dbReference>
<dbReference type="PANTHER" id="PTHR21666">
    <property type="entry name" value="PEPTIDASE-RELATED"/>
    <property type="match status" value="1"/>
</dbReference>
<dbReference type="Proteomes" id="UP000178808">
    <property type="component" value="Unassembled WGS sequence"/>
</dbReference>
<dbReference type="InterPro" id="IPR016047">
    <property type="entry name" value="M23ase_b-sheet_dom"/>
</dbReference>
<dbReference type="PANTHER" id="PTHR21666:SF270">
    <property type="entry name" value="MUREIN HYDROLASE ACTIVATOR ENVC"/>
    <property type="match status" value="1"/>
</dbReference>
<dbReference type="Pfam" id="PF01551">
    <property type="entry name" value="Peptidase_M23"/>
    <property type="match status" value="1"/>
</dbReference>
<feature type="signal peptide" evidence="1">
    <location>
        <begin position="1"/>
        <end position="24"/>
    </location>
</feature>
<feature type="domain" description="M23ase beta-sheet core" evidence="2">
    <location>
        <begin position="57"/>
        <end position="150"/>
    </location>
</feature>
<accession>A0A1G1ZA69</accession>
<dbReference type="CDD" id="cd12797">
    <property type="entry name" value="M23_peptidase"/>
    <property type="match status" value="1"/>
</dbReference>
<dbReference type="InterPro" id="IPR050570">
    <property type="entry name" value="Cell_wall_metabolism_enzyme"/>
</dbReference>
<evidence type="ECO:0000313" key="4">
    <source>
        <dbReference type="Proteomes" id="UP000178808"/>
    </source>
</evidence>
<name>A0A1G1ZA69_9BACT</name>
<evidence type="ECO:0000313" key="3">
    <source>
        <dbReference type="EMBL" id="OGY60760.1"/>
    </source>
</evidence>
<protein>
    <recommendedName>
        <fullName evidence="2">M23ase beta-sheet core domain-containing protein</fullName>
    </recommendedName>
</protein>
<dbReference type="Gene3D" id="2.70.70.10">
    <property type="entry name" value="Glucose Permease (Domain IIA)"/>
    <property type="match status" value="1"/>
</dbReference>
<dbReference type="EMBL" id="MHIZ01000008">
    <property type="protein sequence ID" value="OGY60760.1"/>
    <property type="molecule type" value="Genomic_DNA"/>
</dbReference>
<evidence type="ECO:0000259" key="2">
    <source>
        <dbReference type="Pfam" id="PF01551"/>
    </source>
</evidence>
<feature type="chain" id="PRO_5009581761" description="M23ase beta-sheet core domain-containing protein" evidence="1">
    <location>
        <begin position="25"/>
        <end position="304"/>
    </location>
</feature>
<gene>
    <name evidence="3" type="ORF">A3I31_02115</name>
</gene>
<sequence length="304" mass="33229">MSKKKKISLRIIFVLSSSITLVFAAERFTMPITGSGWCITQGYETDYTHKAGTNDRYAVDLNCKPKKTPIIAAGDGTVIEARRDVVDYGTHVKIQHDNGIVSLYGHLIDFGPGIKKGAKVNKGDLIGYLGSTGNSTGPHLHFSMLENGVPRRLDDLAGFSSLGYQPSSVDFNPDSGVPPFTGNVENPITPDDIINNFKYQGSSLVDLKVNGQNGMIKLKSPASYTISWSINPQLRNASCVLNDTEFQYNQVIETPTGAIEITNMTTKASGTEYPWRTFYYTISCQFLDKVGEAHTDAVGVLVEK</sequence>